<dbReference type="EMBL" id="QYRN01000001">
    <property type="protein sequence ID" value="RIY03309.1"/>
    <property type="molecule type" value="Genomic_DNA"/>
</dbReference>
<reference evidence="3" key="1">
    <citation type="submission" date="2018-09" db="EMBL/GenBank/DDBJ databases">
        <authorList>
            <person name="Tuo L."/>
        </authorList>
    </citation>
    <scope>NUCLEOTIDE SEQUENCE [LARGE SCALE GENOMIC DNA]</scope>
    <source>
        <strain evidence="3">M2BS4Y-1</strain>
    </source>
</reference>
<evidence type="ECO:0000313" key="2">
    <source>
        <dbReference type="EMBL" id="RIY03309.1"/>
    </source>
</evidence>
<evidence type="ECO:0008006" key="4">
    <source>
        <dbReference type="Google" id="ProtNLM"/>
    </source>
</evidence>
<organism evidence="2 3">
    <name type="scientific">Aureimonas flava</name>
    <dbReference type="NCBI Taxonomy" id="2320271"/>
    <lineage>
        <taxon>Bacteria</taxon>
        <taxon>Pseudomonadati</taxon>
        <taxon>Pseudomonadota</taxon>
        <taxon>Alphaproteobacteria</taxon>
        <taxon>Hyphomicrobiales</taxon>
        <taxon>Aurantimonadaceae</taxon>
        <taxon>Aureimonas</taxon>
    </lineage>
</organism>
<gene>
    <name evidence="2" type="ORF">D3218_00630</name>
</gene>
<evidence type="ECO:0000313" key="3">
    <source>
        <dbReference type="Proteomes" id="UP000265750"/>
    </source>
</evidence>
<dbReference type="RefSeq" id="WP_119537967.1">
    <property type="nucleotide sequence ID" value="NZ_QYRN01000001.1"/>
</dbReference>
<proteinExistence type="predicted"/>
<dbReference type="Proteomes" id="UP000265750">
    <property type="component" value="Unassembled WGS sequence"/>
</dbReference>
<feature type="region of interest" description="Disordered" evidence="1">
    <location>
        <begin position="86"/>
        <end position="116"/>
    </location>
</feature>
<keyword evidence="3" id="KW-1185">Reference proteome</keyword>
<accession>A0A3A1WX47</accession>
<feature type="compositionally biased region" description="Basic and acidic residues" evidence="1">
    <location>
        <begin position="87"/>
        <end position="100"/>
    </location>
</feature>
<comment type="caution">
    <text evidence="2">The sequence shown here is derived from an EMBL/GenBank/DDBJ whole genome shotgun (WGS) entry which is preliminary data.</text>
</comment>
<dbReference type="AlphaFoldDB" id="A0A3A1WX47"/>
<protein>
    <recommendedName>
        <fullName evidence="4">DUF2946 domain-containing protein</fullName>
    </recommendedName>
</protein>
<evidence type="ECO:0000256" key="1">
    <source>
        <dbReference type="SAM" id="MobiDB-lite"/>
    </source>
</evidence>
<sequence length="116" mass="11748">MDGITGGGRWLLALVICAFAFSAPEGHAMPAVPHPIVMGTGCAHGDDASAARAPERHAAGMAACCVAHCLLAVPLSPPAIAVVPEARGTDDVSPDERAEGRSVPVPLPPPRGARRT</sequence>
<feature type="compositionally biased region" description="Pro residues" evidence="1">
    <location>
        <begin position="105"/>
        <end position="116"/>
    </location>
</feature>
<name>A0A3A1WX47_9HYPH</name>